<dbReference type="Gene3D" id="1.20.1600.10">
    <property type="entry name" value="Outer membrane efflux proteins (OEP)"/>
    <property type="match status" value="1"/>
</dbReference>
<dbReference type="STRING" id="1513271.XM47_08085"/>
<name>A0A0J8GS65_9ALTE</name>
<dbReference type="RefSeq" id="WP_048691469.1">
    <property type="nucleotide sequence ID" value="NZ_KQ130487.1"/>
</dbReference>
<gene>
    <name evidence="3" type="ORF">XM47_08085</name>
</gene>
<evidence type="ECO:0000313" key="4">
    <source>
        <dbReference type="Proteomes" id="UP000037600"/>
    </source>
</evidence>
<sequence>MFINLYKFYSARLSSKLLLIIFVSLNSFSALSQAFSINSLNQAIQYAHQHDLWLQKSELNQAQRLAQSISKSQLDNPKLTLELMNLPLDSLSLSQEAMTQVSFGISQEFARGDSLALNQAILEISAFELEILRENRRAELTSVISQIWFDAYQSFKTIEMIQAEQYLFEQMLELAQVNYTSAAAETNQDEVLKAELDLYQLQDTLLIEQEKLDANLARLSEWLINFNPERNLTLTPNAVSHAQIEIQALAISQPNILTLALTDMALVKLIMRHPSVYRFEVKQQQSQKEVALAEQSYQPRWGLTAKYGYRADSAVHSDSDFFSIGASLDMPLFSHKKQQHQVKSAVLAGESIKTEKRLVIQQLLARLKRELKSLKHLESREKLYQKKILSQSAQQTESSLTAYTHDSGHFSKVVQRKIAQLNARIKALNVTVQKAKTIVRVNYLLTQTSRSNKAKNTKSTNEKQGTSHE</sequence>
<dbReference type="PANTHER" id="PTHR30203">
    <property type="entry name" value="OUTER MEMBRANE CATION EFFLUX PROTEIN"/>
    <property type="match status" value="1"/>
</dbReference>
<keyword evidence="4" id="KW-1185">Reference proteome</keyword>
<organism evidence="3 4">
    <name type="scientific">Catenovulum maritimum</name>
    <dbReference type="NCBI Taxonomy" id="1513271"/>
    <lineage>
        <taxon>Bacteria</taxon>
        <taxon>Pseudomonadati</taxon>
        <taxon>Pseudomonadota</taxon>
        <taxon>Gammaproteobacteria</taxon>
        <taxon>Alteromonadales</taxon>
        <taxon>Alteromonadaceae</taxon>
        <taxon>Catenovulum</taxon>
    </lineage>
</organism>
<feature type="coiled-coil region" evidence="1">
    <location>
        <begin position="411"/>
        <end position="438"/>
    </location>
</feature>
<feature type="compositionally biased region" description="Polar residues" evidence="2">
    <location>
        <begin position="457"/>
        <end position="469"/>
    </location>
</feature>
<dbReference type="SUPFAM" id="SSF56954">
    <property type="entry name" value="Outer membrane efflux proteins (OEP)"/>
    <property type="match status" value="1"/>
</dbReference>
<evidence type="ECO:0008006" key="5">
    <source>
        <dbReference type="Google" id="ProtNLM"/>
    </source>
</evidence>
<dbReference type="InterPro" id="IPR010131">
    <property type="entry name" value="MdtP/NodT-like"/>
</dbReference>
<dbReference type="EMBL" id="LAZL01000010">
    <property type="protein sequence ID" value="KMT65645.1"/>
    <property type="molecule type" value="Genomic_DNA"/>
</dbReference>
<dbReference type="OrthoDB" id="5607838at2"/>
<keyword evidence="1" id="KW-0175">Coiled coil</keyword>
<dbReference type="GO" id="GO:0015562">
    <property type="term" value="F:efflux transmembrane transporter activity"/>
    <property type="evidence" value="ECO:0007669"/>
    <property type="project" value="InterPro"/>
</dbReference>
<comment type="caution">
    <text evidence="3">The sequence shown here is derived from an EMBL/GenBank/DDBJ whole genome shotgun (WGS) entry which is preliminary data.</text>
</comment>
<evidence type="ECO:0000256" key="1">
    <source>
        <dbReference type="SAM" id="Coils"/>
    </source>
</evidence>
<protein>
    <recommendedName>
        <fullName evidence="5">Transporter</fullName>
    </recommendedName>
</protein>
<dbReference type="Proteomes" id="UP000037600">
    <property type="component" value="Unassembled WGS sequence"/>
</dbReference>
<proteinExistence type="predicted"/>
<dbReference type="PANTHER" id="PTHR30203:SF23">
    <property type="entry name" value="OUTER MEMBRANE EFFLUX PROTEIN"/>
    <property type="match status" value="1"/>
</dbReference>
<reference evidence="3 4" key="1">
    <citation type="submission" date="2015-04" db="EMBL/GenBank/DDBJ databases">
        <title>Draft Genome Sequence of the Novel Agar-Digesting Marine Bacterium Q1.</title>
        <authorList>
            <person name="Li Y."/>
            <person name="Li D."/>
            <person name="Chen G."/>
            <person name="Du Z."/>
        </authorList>
    </citation>
    <scope>NUCLEOTIDE SEQUENCE [LARGE SCALE GENOMIC DNA]</scope>
    <source>
        <strain evidence="3 4">Q1</strain>
    </source>
</reference>
<dbReference type="AlphaFoldDB" id="A0A0J8GS65"/>
<feature type="region of interest" description="Disordered" evidence="2">
    <location>
        <begin position="450"/>
        <end position="469"/>
    </location>
</feature>
<evidence type="ECO:0000313" key="3">
    <source>
        <dbReference type="EMBL" id="KMT65645.1"/>
    </source>
</evidence>
<accession>A0A0J8GS65</accession>
<evidence type="ECO:0000256" key="2">
    <source>
        <dbReference type="SAM" id="MobiDB-lite"/>
    </source>
</evidence>